<organism evidence="3">
    <name type="scientific">freshwater metagenome</name>
    <dbReference type="NCBI Taxonomy" id="449393"/>
    <lineage>
        <taxon>unclassified sequences</taxon>
        <taxon>metagenomes</taxon>
        <taxon>ecological metagenomes</taxon>
    </lineage>
</organism>
<gene>
    <name evidence="2" type="ORF">UFOPK3773_00390</name>
    <name evidence="3" type="ORF">UFOPK3992_00004</name>
</gene>
<dbReference type="SMART" id="SM00966">
    <property type="entry name" value="SpoVT_AbrB"/>
    <property type="match status" value="1"/>
</dbReference>
<dbReference type="AlphaFoldDB" id="A0A6J7NCW4"/>
<feature type="domain" description="SpoVT-AbrB" evidence="1">
    <location>
        <begin position="2"/>
        <end position="49"/>
    </location>
</feature>
<dbReference type="PROSITE" id="PS51740">
    <property type="entry name" value="SPOVT_ABRB"/>
    <property type="match status" value="1"/>
</dbReference>
<evidence type="ECO:0000259" key="1">
    <source>
        <dbReference type="PROSITE" id="PS51740"/>
    </source>
</evidence>
<protein>
    <submittedName>
        <fullName evidence="3">Unannotated protein</fullName>
    </submittedName>
</protein>
<dbReference type="GO" id="GO:0003677">
    <property type="term" value="F:DNA binding"/>
    <property type="evidence" value="ECO:0007669"/>
    <property type="project" value="InterPro"/>
</dbReference>
<evidence type="ECO:0000313" key="3">
    <source>
        <dbReference type="EMBL" id="CAB4990328.1"/>
    </source>
</evidence>
<dbReference type="EMBL" id="CAFBOZ010000001">
    <property type="protein sequence ID" value="CAB4990328.1"/>
    <property type="molecule type" value="Genomic_DNA"/>
</dbReference>
<accession>A0A6J7NCW4</accession>
<reference evidence="3" key="1">
    <citation type="submission" date="2020-05" db="EMBL/GenBank/DDBJ databases">
        <authorList>
            <person name="Chiriac C."/>
            <person name="Salcher M."/>
            <person name="Ghai R."/>
            <person name="Kavagutti S V."/>
        </authorList>
    </citation>
    <scope>NUCLEOTIDE SEQUENCE</scope>
</reference>
<proteinExistence type="predicted"/>
<name>A0A6J7NCW4_9ZZZZ</name>
<dbReference type="EMBL" id="CAFBNF010000024">
    <property type="protein sequence ID" value="CAB4933438.1"/>
    <property type="molecule type" value="Genomic_DNA"/>
</dbReference>
<sequence>MSVHVTVRARGAIVLPIELRRRLGLEEPGAVLEVRERHDGVIELWPVELATRAEAAARDAERAEPGSWESLAPHERRFIERLFTPLNLFERFEGESDDEYGRRWTMVRMPLAQELYQGDQARCRQANADRARLVERLREHGLLPPASVSPCLP</sequence>
<evidence type="ECO:0000313" key="2">
    <source>
        <dbReference type="EMBL" id="CAB4933438.1"/>
    </source>
</evidence>
<dbReference type="SUPFAM" id="SSF89447">
    <property type="entry name" value="AbrB/MazE/MraZ-like"/>
    <property type="match status" value="1"/>
</dbReference>
<dbReference type="InterPro" id="IPR007159">
    <property type="entry name" value="SpoVT-AbrB_dom"/>
</dbReference>
<dbReference type="InterPro" id="IPR037914">
    <property type="entry name" value="SpoVT-AbrB_sf"/>
</dbReference>